<evidence type="ECO:0000256" key="1">
    <source>
        <dbReference type="SAM" id="SignalP"/>
    </source>
</evidence>
<dbReference type="AlphaFoldDB" id="A0A6L9EE36"/>
<evidence type="ECO:0000313" key="3">
    <source>
        <dbReference type="Proteomes" id="UP000475249"/>
    </source>
</evidence>
<keyword evidence="3" id="KW-1185">Reference proteome</keyword>
<proteinExistence type="predicted"/>
<dbReference type="Proteomes" id="UP000475249">
    <property type="component" value="Unassembled WGS sequence"/>
</dbReference>
<dbReference type="EMBL" id="WXYO01000006">
    <property type="protein sequence ID" value="NAS12990.1"/>
    <property type="molecule type" value="Genomic_DNA"/>
</dbReference>
<dbReference type="RefSeq" id="WP_161436037.1">
    <property type="nucleotide sequence ID" value="NZ_WXYO01000006.1"/>
</dbReference>
<accession>A0A6L9EE36</accession>
<evidence type="ECO:0000313" key="2">
    <source>
        <dbReference type="EMBL" id="NAS12990.1"/>
    </source>
</evidence>
<gene>
    <name evidence="2" type="ORF">GTQ38_13325</name>
</gene>
<protein>
    <submittedName>
        <fullName evidence="2">Uncharacterized protein</fullName>
    </submittedName>
</protein>
<name>A0A6L9EE36_9FLAO</name>
<keyword evidence="1" id="KW-0732">Signal</keyword>
<sequence>MKKNLLLFPLFMLFLLILTSCKDDEAVPDTTIGTDVETIFFDYFQNETIIRLRNNGNREFRWNYITESPNISINPDEGNLGRGDAIDLTISLDREGLANGSFELTVDFTNGSDRKQLTVEGVNYVEETVNLDWNIIDAEFNRQTDAMVMITESNELVKYDAATRVFQSTALDLPGNCLSISPDGNQVVVGHKSFISLYNLSNLSEVKIIPISTSAFDIVFAPNNWAYVFPSPGYGGWVHIHGIDLDSESEEFHTGFLINDGTKGKLHPNGINIYGVQTDVFPPDIEKYSISEGNAEYLYESPYHGDWPIAGDLWISDDGAMLFTKGANVFSSTSNRDTDMQHMGNLYNGGLNGAHVLALDHSSAANRIYAVFSNTLNFDVPTNRVQVFDSESLWYHSKILLPDFLIPDGQGGGSLYESEGHYVFINANGDKCFFLLKISSNSDILEQWSLFETNVD</sequence>
<dbReference type="PROSITE" id="PS51257">
    <property type="entry name" value="PROKAR_LIPOPROTEIN"/>
    <property type="match status" value="1"/>
</dbReference>
<feature type="chain" id="PRO_5027063604" evidence="1">
    <location>
        <begin position="23"/>
        <end position="456"/>
    </location>
</feature>
<comment type="caution">
    <text evidence="2">The sequence shown here is derived from an EMBL/GenBank/DDBJ whole genome shotgun (WGS) entry which is preliminary data.</text>
</comment>
<reference evidence="2 3" key="1">
    <citation type="submission" date="2020-01" db="EMBL/GenBank/DDBJ databases">
        <title>Bacteria diversity of Porities sp.</title>
        <authorList>
            <person name="Wang G."/>
        </authorList>
    </citation>
    <scope>NUCLEOTIDE SEQUENCE [LARGE SCALE GENOMIC DNA]</scope>
    <source>
        <strain evidence="2 3">R33</strain>
    </source>
</reference>
<feature type="signal peptide" evidence="1">
    <location>
        <begin position="1"/>
        <end position="22"/>
    </location>
</feature>
<dbReference type="SUPFAM" id="SSF82171">
    <property type="entry name" value="DPP6 N-terminal domain-like"/>
    <property type="match status" value="1"/>
</dbReference>
<organism evidence="2 3">
    <name type="scientific">Poritiphilus flavus</name>
    <dbReference type="NCBI Taxonomy" id="2697053"/>
    <lineage>
        <taxon>Bacteria</taxon>
        <taxon>Pseudomonadati</taxon>
        <taxon>Bacteroidota</taxon>
        <taxon>Flavobacteriia</taxon>
        <taxon>Flavobacteriales</taxon>
        <taxon>Flavobacteriaceae</taxon>
        <taxon>Poritiphilus</taxon>
    </lineage>
</organism>